<feature type="modified residue" description="N6-(pyridoxal phosphate)lysine" evidence="7">
    <location>
        <position position="55"/>
    </location>
</feature>
<evidence type="ECO:0000256" key="7">
    <source>
        <dbReference type="HAMAP-Rule" id="MF_01201"/>
    </source>
</evidence>
<dbReference type="PRINTS" id="PR00992">
    <property type="entry name" value="ALARACEMASE"/>
</dbReference>
<dbReference type="InterPro" id="IPR011079">
    <property type="entry name" value="Ala_racemase_C"/>
</dbReference>
<dbReference type="InterPro" id="IPR000821">
    <property type="entry name" value="Ala_racemase"/>
</dbReference>
<keyword evidence="6 7" id="KW-0413">Isomerase</keyword>
<comment type="similarity">
    <text evidence="3 7">Belongs to the alanine racemase family.</text>
</comment>
<sequence>MTAIAPSPSIIPPRPADPSLARAGAVLTINLDAITQNWRALAARVAPAVCAAVVKADAYGLGAREVARALSAAGCRTFFVAHLDEGIALRHILPSPTRIAVLHGPMPGTEADFTAHHLLPVLNSLEQVAGFAAHAHHLGRKLPAVVQSDTGMSRFGLTLSELTSLVAADALEGLDVVLHMSHLACADTPDHPANGAQRQAFLAARRLLPGVPASLSASSAIFLGGDFHFDLVRPGAALYGIAPQAGAPNPLRPVVRLEGRVVQLRQAAAGTPVGYGHTATTPTAARLATVGMGYADGFLRSLSNTGAAWHRGTRLPLIGRVSMDSIILDISALPDGTLSPGDAVDLIGPDQDLDALARAAGTIGYELLTSLGARYARRYLGG</sequence>
<evidence type="ECO:0000313" key="9">
    <source>
        <dbReference type="EMBL" id="MDQ0504526.1"/>
    </source>
</evidence>
<keyword evidence="5 7" id="KW-0663">Pyridoxal phosphate</keyword>
<comment type="catalytic activity">
    <reaction evidence="1 7">
        <text>L-alanine = D-alanine</text>
        <dbReference type="Rhea" id="RHEA:20249"/>
        <dbReference type="ChEBI" id="CHEBI:57416"/>
        <dbReference type="ChEBI" id="CHEBI:57972"/>
        <dbReference type="EC" id="5.1.1.1"/>
    </reaction>
</comment>
<evidence type="ECO:0000256" key="2">
    <source>
        <dbReference type="ARBA" id="ARBA00001933"/>
    </source>
</evidence>
<comment type="function">
    <text evidence="7">Catalyzes the interconversion of L-alanine and D-alanine. May also act on other amino acids.</text>
</comment>
<dbReference type="PROSITE" id="PS00395">
    <property type="entry name" value="ALANINE_RACEMASE"/>
    <property type="match status" value="1"/>
</dbReference>
<dbReference type="Gene3D" id="3.20.20.10">
    <property type="entry name" value="Alanine racemase"/>
    <property type="match status" value="1"/>
</dbReference>
<evidence type="ECO:0000256" key="6">
    <source>
        <dbReference type="ARBA" id="ARBA00023235"/>
    </source>
</evidence>
<evidence type="ECO:0000256" key="5">
    <source>
        <dbReference type="ARBA" id="ARBA00022898"/>
    </source>
</evidence>
<feature type="binding site" evidence="7">
    <location>
        <position position="154"/>
    </location>
    <ligand>
        <name>substrate</name>
    </ligand>
</feature>
<accession>A0ABU0LBL9</accession>
<evidence type="ECO:0000259" key="8">
    <source>
        <dbReference type="SMART" id="SM01005"/>
    </source>
</evidence>
<dbReference type="RefSeq" id="WP_237344996.1">
    <property type="nucleotide sequence ID" value="NZ_JABWGX010000007.1"/>
</dbReference>
<keyword evidence="10" id="KW-1185">Reference proteome</keyword>
<protein>
    <recommendedName>
        <fullName evidence="4 7">Alanine racemase</fullName>
        <ecNumber evidence="4 7">5.1.1.1</ecNumber>
    </recommendedName>
</protein>
<dbReference type="EMBL" id="JAUSVY010000002">
    <property type="protein sequence ID" value="MDQ0504526.1"/>
    <property type="molecule type" value="Genomic_DNA"/>
</dbReference>
<comment type="cofactor">
    <cofactor evidence="2 7">
        <name>pyridoxal 5'-phosphate</name>
        <dbReference type="ChEBI" id="CHEBI:597326"/>
    </cofactor>
</comment>
<evidence type="ECO:0000256" key="3">
    <source>
        <dbReference type="ARBA" id="ARBA00007880"/>
    </source>
</evidence>
<dbReference type="PANTHER" id="PTHR30511">
    <property type="entry name" value="ALANINE RACEMASE"/>
    <property type="match status" value="1"/>
</dbReference>
<dbReference type="SUPFAM" id="SSF51419">
    <property type="entry name" value="PLP-binding barrel"/>
    <property type="match status" value="1"/>
</dbReference>
<dbReference type="Gene3D" id="2.40.37.10">
    <property type="entry name" value="Lyase, Ornithine Decarboxylase, Chain A, domain 1"/>
    <property type="match status" value="1"/>
</dbReference>
<evidence type="ECO:0000256" key="4">
    <source>
        <dbReference type="ARBA" id="ARBA00013089"/>
    </source>
</evidence>
<dbReference type="HAMAP" id="MF_01201">
    <property type="entry name" value="Ala_racemase"/>
    <property type="match status" value="1"/>
</dbReference>
<gene>
    <name evidence="9" type="ORF">QOZ94_001300</name>
</gene>
<feature type="binding site" evidence="7">
    <location>
        <position position="323"/>
    </location>
    <ligand>
        <name>substrate</name>
    </ligand>
</feature>
<dbReference type="SUPFAM" id="SSF50621">
    <property type="entry name" value="Alanine racemase C-terminal domain-like"/>
    <property type="match status" value="1"/>
</dbReference>
<evidence type="ECO:0000256" key="1">
    <source>
        <dbReference type="ARBA" id="ARBA00000316"/>
    </source>
</evidence>
<proteinExistence type="inferred from homology"/>
<comment type="caution">
    <text evidence="9">The sequence shown here is derived from an EMBL/GenBank/DDBJ whole genome shotgun (WGS) entry which is preliminary data.</text>
</comment>
<dbReference type="NCBIfam" id="TIGR00492">
    <property type="entry name" value="alr"/>
    <property type="match status" value="1"/>
</dbReference>
<dbReference type="CDD" id="cd00430">
    <property type="entry name" value="PLPDE_III_AR"/>
    <property type="match status" value="1"/>
</dbReference>
<dbReference type="Proteomes" id="UP001241747">
    <property type="component" value="Unassembled WGS sequence"/>
</dbReference>
<dbReference type="Pfam" id="PF00842">
    <property type="entry name" value="Ala_racemase_C"/>
    <property type="match status" value="1"/>
</dbReference>
<reference evidence="9 10" key="1">
    <citation type="submission" date="2023-07" db="EMBL/GenBank/DDBJ databases">
        <title>Genomic Encyclopedia of Type Strains, Phase IV (KMG-IV): sequencing the most valuable type-strain genomes for metagenomic binning, comparative biology and taxonomic classification.</title>
        <authorList>
            <person name="Goeker M."/>
        </authorList>
    </citation>
    <scope>NUCLEOTIDE SEQUENCE [LARGE SCALE GENOMIC DNA]</scope>
    <source>
        <strain evidence="9 10">DSM 3770</strain>
    </source>
</reference>
<feature type="active site" description="Proton acceptor; specific for L-alanine" evidence="7">
    <location>
        <position position="275"/>
    </location>
</feature>
<dbReference type="PANTHER" id="PTHR30511:SF0">
    <property type="entry name" value="ALANINE RACEMASE, CATABOLIC-RELATED"/>
    <property type="match status" value="1"/>
</dbReference>
<organism evidence="9 10">
    <name type="scientific">Xanthobacter agilis</name>
    <dbReference type="NCBI Taxonomy" id="47492"/>
    <lineage>
        <taxon>Bacteria</taxon>
        <taxon>Pseudomonadati</taxon>
        <taxon>Pseudomonadota</taxon>
        <taxon>Alphaproteobacteria</taxon>
        <taxon>Hyphomicrobiales</taxon>
        <taxon>Xanthobacteraceae</taxon>
        <taxon>Xanthobacter</taxon>
    </lineage>
</organism>
<dbReference type="GO" id="GO:0008784">
    <property type="term" value="F:alanine racemase activity"/>
    <property type="evidence" value="ECO:0007669"/>
    <property type="project" value="UniProtKB-EC"/>
</dbReference>
<dbReference type="Pfam" id="PF01168">
    <property type="entry name" value="Ala_racemase_N"/>
    <property type="match status" value="1"/>
</dbReference>
<dbReference type="InterPro" id="IPR020622">
    <property type="entry name" value="Ala_racemase_pyridoxalP-BS"/>
</dbReference>
<dbReference type="InterPro" id="IPR009006">
    <property type="entry name" value="Ala_racemase/Decarboxylase_C"/>
</dbReference>
<dbReference type="InterPro" id="IPR029066">
    <property type="entry name" value="PLP-binding_barrel"/>
</dbReference>
<dbReference type="SMART" id="SM01005">
    <property type="entry name" value="Ala_racemase_C"/>
    <property type="match status" value="1"/>
</dbReference>
<dbReference type="InterPro" id="IPR001608">
    <property type="entry name" value="Ala_racemase_N"/>
</dbReference>
<feature type="domain" description="Alanine racemase C-terminal" evidence="8">
    <location>
        <begin position="254"/>
        <end position="380"/>
    </location>
</feature>
<evidence type="ECO:0000313" key="10">
    <source>
        <dbReference type="Proteomes" id="UP001241747"/>
    </source>
</evidence>
<feature type="active site" description="Proton acceptor; specific for D-alanine" evidence="7">
    <location>
        <position position="55"/>
    </location>
</feature>
<name>A0ABU0LBL9_XANAG</name>
<dbReference type="EC" id="5.1.1.1" evidence="4 7"/>
<comment type="pathway">
    <text evidence="7">Amino-acid biosynthesis; D-alanine biosynthesis; D-alanine from L-alanine: step 1/1.</text>
</comment>